<dbReference type="InterPro" id="IPR049062">
    <property type="entry name" value="NAD_Glu_DH_ACT2"/>
</dbReference>
<dbReference type="Pfam" id="PF21077">
    <property type="entry name" value="GDH_ACT3"/>
    <property type="match status" value="1"/>
</dbReference>
<dbReference type="InterPro" id="IPR007780">
    <property type="entry name" value="NAD_Glu_DH_bac"/>
</dbReference>
<dbReference type="EMBL" id="JACCKB010000002">
    <property type="protein sequence ID" value="NYZ64910.1"/>
    <property type="molecule type" value="Genomic_DNA"/>
</dbReference>
<dbReference type="RefSeq" id="WP_180566931.1">
    <property type="nucleotide sequence ID" value="NZ_JACCKB010000002.1"/>
</dbReference>
<dbReference type="InterPro" id="IPR046346">
    <property type="entry name" value="Aminoacid_DH-like_N_sf"/>
</dbReference>
<feature type="domain" description="NAD-glutamate dehydrogenase catalytic" evidence="3">
    <location>
        <begin position="717"/>
        <end position="1210"/>
    </location>
</feature>
<dbReference type="InterPro" id="IPR049058">
    <property type="entry name" value="NAD_Glu_DH_HM2"/>
</dbReference>
<dbReference type="InterPro" id="IPR049064">
    <property type="entry name" value="NAD_Glu_DH_ACT3"/>
</dbReference>
<reference evidence="8 9" key="1">
    <citation type="submission" date="2020-07" db="EMBL/GenBank/DDBJ databases">
        <title>Endozoicomonas sp. nov., isolated from sediment.</title>
        <authorList>
            <person name="Gu T."/>
        </authorList>
    </citation>
    <scope>NUCLEOTIDE SEQUENCE [LARGE SCALE GENOMIC DNA]</scope>
    <source>
        <strain evidence="8 9">SM1973</strain>
    </source>
</reference>
<dbReference type="InterPro" id="IPR048381">
    <property type="entry name" value="GDH_C"/>
</dbReference>
<dbReference type="Pfam" id="PF21076">
    <property type="entry name" value="GDH_ACT2"/>
    <property type="match status" value="1"/>
</dbReference>
<dbReference type="InterPro" id="IPR049056">
    <property type="entry name" value="NAD_Glu_DH_HM3"/>
</dbReference>
<evidence type="ECO:0000259" key="6">
    <source>
        <dbReference type="Pfam" id="PF21076"/>
    </source>
</evidence>
<dbReference type="GO" id="GO:0004069">
    <property type="term" value="F:L-aspartate:2-oxoglutarate aminotransferase activity"/>
    <property type="evidence" value="ECO:0007669"/>
    <property type="project" value="InterPro"/>
</dbReference>
<keyword evidence="9" id="KW-1185">Reference proteome</keyword>
<evidence type="ECO:0000259" key="3">
    <source>
        <dbReference type="Pfam" id="PF05088"/>
    </source>
</evidence>
<protein>
    <submittedName>
        <fullName evidence="8">NAD-glutamate dehydrogenase</fullName>
    </submittedName>
</protein>
<evidence type="ECO:0000259" key="4">
    <source>
        <dbReference type="Pfam" id="PF21074"/>
    </source>
</evidence>
<feature type="coiled-coil region" evidence="2">
    <location>
        <begin position="154"/>
        <end position="181"/>
    </location>
</feature>
<gene>
    <name evidence="8" type="ORF">H0A36_02750</name>
</gene>
<evidence type="ECO:0000259" key="7">
    <source>
        <dbReference type="Pfam" id="PF21077"/>
    </source>
</evidence>
<dbReference type="SUPFAM" id="SSF53223">
    <property type="entry name" value="Aminoacid dehydrogenase-like, N-terminal domain"/>
    <property type="match status" value="1"/>
</dbReference>
<proteinExistence type="predicted"/>
<evidence type="ECO:0000313" key="8">
    <source>
        <dbReference type="EMBL" id="NYZ64910.1"/>
    </source>
</evidence>
<dbReference type="GO" id="GO:0006538">
    <property type="term" value="P:L-glutamate catabolic process"/>
    <property type="evidence" value="ECO:0007669"/>
    <property type="project" value="InterPro"/>
</dbReference>
<evidence type="ECO:0000256" key="1">
    <source>
        <dbReference type="ARBA" id="ARBA00023002"/>
    </source>
</evidence>
<evidence type="ECO:0000256" key="2">
    <source>
        <dbReference type="SAM" id="Coils"/>
    </source>
</evidence>
<evidence type="ECO:0000313" key="9">
    <source>
        <dbReference type="Proteomes" id="UP000569732"/>
    </source>
</evidence>
<dbReference type="InterPro" id="IPR049059">
    <property type="entry name" value="NAD_Glu_DH_HM1"/>
</dbReference>
<feature type="domain" description="NAD-glutamate dehydrogenase ACT2" evidence="6">
    <location>
        <begin position="393"/>
        <end position="482"/>
    </location>
</feature>
<feature type="domain" description="NAD-glutamate dehydrogenase N-terminal ACT1" evidence="5">
    <location>
        <begin position="35"/>
        <end position="175"/>
    </location>
</feature>
<dbReference type="Pfam" id="PF21078">
    <property type="entry name" value="GDH_HM3"/>
    <property type="match status" value="1"/>
</dbReference>
<dbReference type="Pfam" id="PF21073">
    <property type="entry name" value="GDH_HM1"/>
    <property type="match status" value="1"/>
</dbReference>
<evidence type="ECO:0000259" key="5">
    <source>
        <dbReference type="Pfam" id="PF21075"/>
    </source>
</evidence>
<dbReference type="Proteomes" id="UP000569732">
    <property type="component" value="Unassembled WGS sequence"/>
</dbReference>
<dbReference type="InterPro" id="IPR028971">
    <property type="entry name" value="NAD-GDH_cat"/>
</dbReference>
<keyword evidence="2" id="KW-0175">Coiled coil</keyword>
<dbReference type="InterPro" id="IPR036291">
    <property type="entry name" value="NAD(P)-bd_dom_sf"/>
</dbReference>
<dbReference type="Pfam" id="PF21074">
    <property type="entry name" value="GDH_C"/>
    <property type="match status" value="1"/>
</dbReference>
<accession>A0A853HT03</accession>
<sequence length="1600" mass="180875">MGYISADNKTDYLKKLVADVVTHVPANQVDAVTAFTYQFFSIAGFEDLLKFRKSDIVGSTLSFWKFIQQHNPEQPKITIINPDYEHFGWHSTHTVIQIIHQDLPFLVDSIRMRLNQRGTTIHYLQNTVLNSVRDDSFKLILQSDQQGSTAKEAVMYLEIDRLEHQRELEELTDELNGVLSDVRLAVADHHAICDKVAALTDQLASSHPADQIEEEQAFLSWLLSNNFTFLGYEEIEVKGKGKSKKPVAITSSALGLLKSKRVAAHIDCDFLSNKDIISFSKSGLRSSVHRPAYPDYIAVKQFDKAGEVVGEARIMGLYTSPVYSESPRLIPILRQKVQAVIDRSGVEPSSHHGKELAQILEVFPREELFQMQFDQLFETAMGILQIQERRQIRVFIRQDKNCLFYSCLVYVPRDVYSTQLRMKMQAILEQRLGTVDSEFTTYFSESVLARVHFTLRLNPENVLDYNLQTITNEIIQAAYSWEDEFKDTLLEAKGEVAGNHLANLYCSGFQAGYRETFSPRTAVVDVEHCESLSESHPLTMSFYQSIDDVDNRLRFKVFHQHQPLPLSDLIPIIENLGLRVIGEYPYTVRKSTGESIWIHDFTLLYGKHQPINVQQVNTIFQDAFQHIWFGQAENDGFNRLILGAQLSWRQVSVLRAYARYLKQIRFGLSQPYIEQTLTENIEIARLLVELFEVRFNPELPLGNGQRKEHQQALEHSIYAALDQVSVLNQDRTIRRYVDVINATLRTNFFQPDAHGQLKDYISLKFSPTQIPQIPLPCPMFEIFVYSPRVEGVHLRGGKVARGGLRWSDRLEDFRTEVLGLVKAQQVKNAVIVPVGAKGGFAPKRLPTDSREAMWEEGIACYKTFIRALLDVTDNLQEGKVIPPQSVVRYDGDDPYLVVAADKGTATFSDIANQLADEYGFWLGDAFASGGSVGYDHKKMGITARGAWVSVQRHFREKGIDIQKDTISVVGIGDMAGDVFGNGMLLSESLAVVAAFNHMHIFIDPNPLISQSFKERQRLFNLPRSSWMDYDQSLISAGGGVFSRDAKSITITPEMKERFAIDADQLPPSELITALLKSPVDLIWNGGIGTYVKAATESHADVGDRANDSLRINGKELRCQVVGEGGNLGLTQLGRVEYCLNQGASNTDFIDNAGGVDCSDHEVNIKILLNEVVSNGDMTLKQRNQLLEAMTDDVADLVLMNNYRQVQAISLAQQEATQVMDESKRFIHYLEAQGKLNRAIEFLPDDEGLAERVANNQGLTRPELSLLISYSKADLKEALLASDVLADAYLAREVNTAFPPVLVEKFGQAIESHRLRKEIAATQIANNLINMMGITFVHRLQLSTGAEPADIAKAFVVARDIFAINDYWQQIESLDHKVPSSIQQEMMADLIRLTRRATRWLIRMKRKELNAEECVAHYGQQIREFSQLLPDLLGDEMRQVWQAKTQELVEKGVPEDLAGFVSGYKYLSYGLSIVKAADQTGQPLTKVAQTYFAIGERLHLHWFAQELGNLEVFNHWQSMARESIRDELTWQQRALTVAVLNMETAVENIAERIEQWINQHQILVGRWDAMLADLRGQTNCELAMFTVANRELMDLAQSGSR</sequence>
<dbReference type="Pfam" id="PF05088">
    <property type="entry name" value="Bac_GDH_CD"/>
    <property type="match status" value="1"/>
</dbReference>
<feature type="domain" description="NAD-glutamate dehydrogenase ACT3" evidence="7">
    <location>
        <begin position="538"/>
        <end position="615"/>
    </location>
</feature>
<dbReference type="Pfam" id="PF21075">
    <property type="entry name" value="GDH_ACT1"/>
    <property type="match status" value="1"/>
</dbReference>
<keyword evidence="1" id="KW-0560">Oxidoreductase</keyword>
<feature type="domain" description="NAD-specific glutamate dehydrogenase C-terminal" evidence="4">
    <location>
        <begin position="1255"/>
        <end position="1592"/>
    </location>
</feature>
<dbReference type="Gene3D" id="3.40.50.720">
    <property type="entry name" value="NAD(P)-binding Rossmann-like Domain"/>
    <property type="match status" value="1"/>
</dbReference>
<dbReference type="PANTHER" id="PTHR43403:SF1">
    <property type="entry name" value="NAD-SPECIFIC GLUTAMATE DEHYDROGENASE"/>
    <property type="match status" value="1"/>
</dbReference>
<dbReference type="PIRSF" id="PIRSF036761">
    <property type="entry name" value="GDH_Mll4104"/>
    <property type="match status" value="1"/>
</dbReference>
<name>A0A853HT03_9GAMM</name>
<dbReference type="GO" id="GO:0004352">
    <property type="term" value="F:glutamate dehydrogenase (NAD+) activity"/>
    <property type="evidence" value="ECO:0007669"/>
    <property type="project" value="InterPro"/>
</dbReference>
<dbReference type="Pfam" id="PF21079">
    <property type="entry name" value="GDH_HM2"/>
    <property type="match status" value="1"/>
</dbReference>
<organism evidence="8 9">
    <name type="scientific">Spartinivicinus marinus</name>
    <dbReference type="NCBI Taxonomy" id="2994442"/>
    <lineage>
        <taxon>Bacteria</taxon>
        <taxon>Pseudomonadati</taxon>
        <taxon>Pseudomonadota</taxon>
        <taxon>Gammaproteobacteria</taxon>
        <taxon>Oceanospirillales</taxon>
        <taxon>Zooshikellaceae</taxon>
        <taxon>Spartinivicinus</taxon>
    </lineage>
</organism>
<dbReference type="PANTHER" id="PTHR43403">
    <property type="entry name" value="NAD-SPECIFIC GLUTAMATE DEHYDROGENASE"/>
    <property type="match status" value="1"/>
</dbReference>
<dbReference type="SUPFAM" id="SSF51735">
    <property type="entry name" value="NAD(P)-binding Rossmann-fold domains"/>
    <property type="match status" value="1"/>
</dbReference>
<comment type="caution">
    <text evidence="8">The sequence shown here is derived from an EMBL/GenBank/DDBJ whole genome shotgun (WGS) entry which is preliminary data.</text>
</comment>
<dbReference type="InterPro" id="IPR024727">
    <property type="entry name" value="NAD_Glu_DH_N_ACT1"/>
</dbReference>